<protein>
    <recommendedName>
        <fullName evidence="4">PE-PPE domain-containing protein</fullName>
    </recommendedName>
</protein>
<evidence type="ECO:0000256" key="1">
    <source>
        <dbReference type="SAM" id="MobiDB-lite"/>
    </source>
</evidence>
<dbReference type="AlphaFoldDB" id="K6XNP1"/>
<evidence type="ECO:0008006" key="4">
    <source>
        <dbReference type="Google" id="ProtNLM"/>
    </source>
</evidence>
<feature type="compositionally biased region" description="Basic and acidic residues" evidence="1">
    <location>
        <begin position="381"/>
        <end position="409"/>
    </location>
</feature>
<dbReference type="SUPFAM" id="SSF53474">
    <property type="entry name" value="alpha/beta-Hydrolases"/>
    <property type="match status" value="1"/>
</dbReference>
<evidence type="ECO:0000313" key="3">
    <source>
        <dbReference type="Proteomes" id="UP000035058"/>
    </source>
</evidence>
<keyword evidence="3" id="KW-1185">Reference proteome</keyword>
<feature type="compositionally biased region" description="Low complexity" evidence="1">
    <location>
        <begin position="412"/>
        <end position="441"/>
    </location>
</feature>
<reference evidence="2 3" key="1">
    <citation type="submission" date="2012-08" db="EMBL/GenBank/DDBJ databases">
        <title>Whole genome shotgun sequence of Gordonia namibiensis NBRC 108229.</title>
        <authorList>
            <person name="Isaki-Nakamura S."/>
            <person name="Hosoyama A."/>
            <person name="Tsuchikane K."/>
            <person name="Katsumata H."/>
            <person name="Baba S."/>
            <person name="Yamazaki S."/>
            <person name="Fujita N."/>
        </authorList>
    </citation>
    <scope>NUCLEOTIDE SEQUENCE [LARGE SCALE GENOMIC DNA]</scope>
    <source>
        <strain evidence="2 3">NBRC 108229</strain>
    </source>
</reference>
<gene>
    <name evidence="2" type="ORF">GONAM_15_01490</name>
</gene>
<sequence length="474" mass="49233">MSLGTVVPIAVASTNVTAVVESLIEREVVREATQHDNTSDMFPDLPADTIMVVTPGTNDTTLIPRNLPYVGQRQTLIINYPESFGPVIAGRSNTIAPFAPGYDESKEHAMNQNLAVMAAFADMGADRPFVVYTGYSQGADALGDAAENPRAYDNDFFVPGKDLVVLVSDPRSPWGIKAWLDTMPFLKPLVEVAGIDANSARDPEASGNVRIVSVIVVGDPVSNFQWVAYRPVTSLVVNAAGFFTIHSGNGPHTYGDVERLGDPKEFTAGNTTYLVYDAAHPLALLVATVYDALGIAYDKDDLARWDALAEAYYPTQAPNAGTAAVPVTAADSVKQDAPGDGYTVTVPSEVATGAEKPEGPPETRGIVPVGAVPPAVDDAPTDAREPADELEPDRGDIGDRPDGSDKPDADQSDSGSDGASGSDNGESGDSGSSDSGSSAGGHVSPSTSVGNDREKSDSSETGSAGGDSSGREAA</sequence>
<organism evidence="2 3">
    <name type="scientific">Gordonia namibiensis NBRC 108229</name>
    <dbReference type="NCBI Taxonomy" id="1208314"/>
    <lineage>
        <taxon>Bacteria</taxon>
        <taxon>Bacillati</taxon>
        <taxon>Actinomycetota</taxon>
        <taxon>Actinomycetes</taxon>
        <taxon>Mycobacteriales</taxon>
        <taxon>Gordoniaceae</taxon>
        <taxon>Gordonia</taxon>
    </lineage>
</organism>
<dbReference type="EMBL" id="BAHE01000015">
    <property type="protein sequence ID" value="GAC00440.1"/>
    <property type="molecule type" value="Genomic_DNA"/>
</dbReference>
<comment type="caution">
    <text evidence="2">The sequence shown here is derived from an EMBL/GenBank/DDBJ whole genome shotgun (WGS) entry which is preliminary data.</text>
</comment>
<evidence type="ECO:0000313" key="2">
    <source>
        <dbReference type="EMBL" id="GAC00440.1"/>
    </source>
</evidence>
<name>K6XNP1_9ACTN</name>
<dbReference type="RefSeq" id="WP_006866643.1">
    <property type="nucleotide sequence ID" value="NZ_BAHE01000015.1"/>
</dbReference>
<feature type="compositionally biased region" description="Low complexity" evidence="1">
    <location>
        <begin position="367"/>
        <end position="378"/>
    </location>
</feature>
<proteinExistence type="predicted"/>
<accession>K6XNP1</accession>
<dbReference type="Gene3D" id="3.40.50.1820">
    <property type="entry name" value="alpha/beta hydrolase"/>
    <property type="match status" value="1"/>
</dbReference>
<feature type="region of interest" description="Disordered" evidence="1">
    <location>
        <begin position="350"/>
        <end position="474"/>
    </location>
</feature>
<dbReference type="Proteomes" id="UP000035058">
    <property type="component" value="Unassembled WGS sequence"/>
</dbReference>
<dbReference type="InterPro" id="IPR029058">
    <property type="entry name" value="AB_hydrolase_fold"/>
</dbReference>